<organism evidence="10 11">
    <name type="scientific">Inhella crocodyli</name>
    <dbReference type="NCBI Taxonomy" id="2499851"/>
    <lineage>
        <taxon>Bacteria</taxon>
        <taxon>Pseudomonadati</taxon>
        <taxon>Pseudomonadota</taxon>
        <taxon>Betaproteobacteria</taxon>
        <taxon>Burkholderiales</taxon>
        <taxon>Sphaerotilaceae</taxon>
        <taxon>Inhella</taxon>
    </lineage>
</organism>
<dbReference type="EC" id="2.7.7.7" evidence="1"/>
<evidence type="ECO:0000256" key="1">
    <source>
        <dbReference type="ARBA" id="ARBA00012417"/>
    </source>
</evidence>
<dbReference type="OrthoDB" id="9770982at2"/>
<dbReference type="Proteomes" id="UP000288587">
    <property type="component" value="Unassembled WGS sequence"/>
</dbReference>
<dbReference type="AlphaFoldDB" id="A0A437LTV3"/>
<keyword evidence="4" id="KW-0548">Nucleotidyltransferase</keyword>
<sequence length="357" mass="38744">MQIKLDGLAAHLAQGLRSAYTVWGDEALLAQEATDAIRAAARGRGFTERQVFTVAGSHFDWSAVQAQASSLSLFAEAQIVELRIPGGKPGKEGGEAIQRLCESLGPELLLLVTLPRLDKTQLESAWFRALDGAGITLRADPIERRALPTWLARRAHQLGLQLADGEEGQQALLLLVERVEGNLLAAQQELEKLALLRPDGILDVATIDEAVSDVARFEAGQLSEALWAGDLARTLRLLDALQAEGEAAVRLHWLLADDVRALRRAAHAKAGGQPLPMAWREARVWGQRVQVLERALPKMSPRALDGLVQAASVVDGLCKGLRAPGWPEEPWAALRQWVLMILAAQRPAQAARLHLAA</sequence>
<evidence type="ECO:0000256" key="4">
    <source>
        <dbReference type="ARBA" id="ARBA00022695"/>
    </source>
</evidence>
<evidence type="ECO:0000256" key="7">
    <source>
        <dbReference type="ARBA" id="ARBA00034754"/>
    </source>
</evidence>
<feature type="domain" description="DNA polymerase III delta N-terminal" evidence="9">
    <location>
        <begin position="20"/>
        <end position="135"/>
    </location>
</feature>
<dbReference type="GO" id="GO:0003887">
    <property type="term" value="F:DNA-directed DNA polymerase activity"/>
    <property type="evidence" value="ECO:0007669"/>
    <property type="project" value="UniProtKB-KW"/>
</dbReference>
<gene>
    <name evidence="10" type="ORF">EOD73_07775</name>
</gene>
<keyword evidence="5" id="KW-0235">DNA replication</keyword>
<dbReference type="InterPro" id="IPR010372">
    <property type="entry name" value="DNA_pol3_delta_N"/>
</dbReference>
<reference evidence="10 11" key="1">
    <citation type="submission" date="2019-01" db="EMBL/GenBank/DDBJ databases">
        <authorList>
            <person name="Chen W.-M."/>
        </authorList>
    </citation>
    <scope>NUCLEOTIDE SEQUENCE [LARGE SCALE GENOMIC DNA]</scope>
    <source>
        <strain evidence="10 11">CCP-18</strain>
    </source>
</reference>
<dbReference type="InterPro" id="IPR005790">
    <property type="entry name" value="DNA_polIII_delta"/>
</dbReference>
<evidence type="ECO:0000256" key="3">
    <source>
        <dbReference type="ARBA" id="ARBA00022679"/>
    </source>
</evidence>
<evidence type="ECO:0000313" key="11">
    <source>
        <dbReference type="Proteomes" id="UP000288587"/>
    </source>
</evidence>
<dbReference type="Gene3D" id="3.40.50.300">
    <property type="entry name" value="P-loop containing nucleotide triphosphate hydrolases"/>
    <property type="match status" value="1"/>
</dbReference>
<keyword evidence="3" id="KW-0808">Transferase</keyword>
<dbReference type="SUPFAM" id="SSF52540">
    <property type="entry name" value="P-loop containing nucleoside triphosphate hydrolases"/>
    <property type="match status" value="1"/>
</dbReference>
<dbReference type="GO" id="GO:0009360">
    <property type="term" value="C:DNA polymerase III complex"/>
    <property type="evidence" value="ECO:0007669"/>
    <property type="project" value="InterPro"/>
</dbReference>
<dbReference type="PANTHER" id="PTHR34388:SF1">
    <property type="entry name" value="DNA POLYMERASE III SUBUNIT DELTA"/>
    <property type="match status" value="1"/>
</dbReference>
<keyword evidence="11" id="KW-1185">Reference proteome</keyword>
<dbReference type="InterPro" id="IPR027417">
    <property type="entry name" value="P-loop_NTPase"/>
</dbReference>
<dbReference type="EMBL" id="SACM01000001">
    <property type="protein sequence ID" value="RVT88855.1"/>
    <property type="molecule type" value="Genomic_DNA"/>
</dbReference>
<evidence type="ECO:0000313" key="10">
    <source>
        <dbReference type="EMBL" id="RVT88855.1"/>
    </source>
</evidence>
<dbReference type="InterPro" id="IPR008921">
    <property type="entry name" value="DNA_pol3_clamp-load_cplx_C"/>
</dbReference>
<comment type="catalytic activity">
    <reaction evidence="8">
        <text>DNA(n) + a 2'-deoxyribonucleoside 5'-triphosphate = DNA(n+1) + diphosphate</text>
        <dbReference type="Rhea" id="RHEA:22508"/>
        <dbReference type="Rhea" id="RHEA-COMP:17339"/>
        <dbReference type="Rhea" id="RHEA-COMP:17340"/>
        <dbReference type="ChEBI" id="CHEBI:33019"/>
        <dbReference type="ChEBI" id="CHEBI:61560"/>
        <dbReference type="ChEBI" id="CHEBI:173112"/>
        <dbReference type="EC" id="2.7.7.7"/>
    </reaction>
</comment>
<dbReference type="Gene3D" id="1.20.272.10">
    <property type="match status" value="1"/>
</dbReference>
<keyword evidence="6" id="KW-0239">DNA-directed DNA polymerase</keyword>
<dbReference type="GO" id="GO:0003677">
    <property type="term" value="F:DNA binding"/>
    <property type="evidence" value="ECO:0007669"/>
    <property type="project" value="InterPro"/>
</dbReference>
<dbReference type="RefSeq" id="WP_127682309.1">
    <property type="nucleotide sequence ID" value="NZ_SACM01000001.1"/>
</dbReference>
<evidence type="ECO:0000256" key="6">
    <source>
        <dbReference type="ARBA" id="ARBA00022932"/>
    </source>
</evidence>
<evidence type="ECO:0000259" key="9">
    <source>
        <dbReference type="Pfam" id="PF06144"/>
    </source>
</evidence>
<comment type="similarity">
    <text evidence="7">Belongs to the DNA polymerase HolA subunit family.</text>
</comment>
<accession>A0A437LTV3</accession>
<comment type="caution">
    <text evidence="10">The sequence shown here is derived from an EMBL/GenBank/DDBJ whole genome shotgun (WGS) entry which is preliminary data.</text>
</comment>
<dbReference type="CDD" id="cd18138">
    <property type="entry name" value="HLD_clamp_pol_III_delta"/>
    <property type="match status" value="1"/>
</dbReference>
<dbReference type="GO" id="GO:0006261">
    <property type="term" value="P:DNA-templated DNA replication"/>
    <property type="evidence" value="ECO:0007669"/>
    <property type="project" value="TreeGrafter"/>
</dbReference>
<evidence type="ECO:0000256" key="5">
    <source>
        <dbReference type="ARBA" id="ARBA00022705"/>
    </source>
</evidence>
<protein>
    <recommendedName>
        <fullName evidence="2">DNA polymerase III subunit delta</fullName>
        <ecNumber evidence="1">2.7.7.7</ecNumber>
    </recommendedName>
</protein>
<evidence type="ECO:0000256" key="8">
    <source>
        <dbReference type="ARBA" id="ARBA00049244"/>
    </source>
</evidence>
<dbReference type="Gene3D" id="1.10.8.60">
    <property type="match status" value="1"/>
</dbReference>
<name>A0A437LTV3_9BURK</name>
<proteinExistence type="inferred from homology"/>
<dbReference type="Pfam" id="PF06144">
    <property type="entry name" value="DNA_pol3_delta"/>
    <property type="match status" value="1"/>
</dbReference>
<dbReference type="PANTHER" id="PTHR34388">
    <property type="entry name" value="DNA POLYMERASE III SUBUNIT DELTA"/>
    <property type="match status" value="1"/>
</dbReference>
<dbReference type="SUPFAM" id="SSF48019">
    <property type="entry name" value="post-AAA+ oligomerization domain-like"/>
    <property type="match status" value="1"/>
</dbReference>
<dbReference type="NCBIfam" id="TIGR01128">
    <property type="entry name" value="holA"/>
    <property type="match status" value="1"/>
</dbReference>
<evidence type="ECO:0000256" key="2">
    <source>
        <dbReference type="ARBA" id="ARBA00017703"/>
    </source>
</evidence>